<gene>
    <name evidence="2" type="ORF">SAMN05216388_1001386</name>
</gene>
<evidence type="ECO:0000313" key="3">
    <source>
        <dbReference type="Proteomes" id="UP000198775"/>
    </source>
</evidence>
<evidence type="ECO:0000313" key="2">
    <source>
        <dbReference type="EMBL" id="SEN10807.1"/>
    </source>
</evidence>
<keyword evidence="1" id="KW-0472">Membrane</keyword>
<dbReference type="AlphaFoldDB" id="A0A1H8DW76"/>
<sequence>MDTRLLAGAVVLVLGVVVVGIALLGVIESAPVLLLPAGVLALAAGTLLVGTSGTVRRQAA</sequence>
<keyword evidence="1" id="KW-0812">Transmembrane</keyword>
<feature type="transmembrane region" description="Helical" evidence="1">
    <location>
        <begin position="5"/>
        <end position="27"/>
    </location>
</feature>
<name>A0A1H8DW76_9EURY</name>
<dbReference type="Proteomes" id="UP000198775">
    <property type="component" value="Unassembled WGS sequence"/>
</dbReference>
<proteinExistence type="predicted"/>
<keyword evidence="3" id="KW-1185">Reference proteome</keyword>
<dbReference type="EMBL" id="FOCX01000001">
    <property type="protein sequence ID" value="SEN10807.1"/>
    <property type="molecule type" value="Genomic_DNA"/>
</dbReference>
<keyword evidence="1" id="KW-1133">Transmembrane helix</keyword>
<organism evidence="2 3">
    <name type="scientific">Halorientalis persicus</name>
    <dbReference type="NCBI Taxonomy" id="1367881"/>
    <lineage>
        <taxon>Archaea</taxon>
        <taxon>Methanobacteriati</taxon>
        <taxon>Methanobacteriota</taxon>
        <taxon>Stenosarchaea group</taxon>
        <taxon>Halobacteria</taxon>
        <taxon>Halobacteriales</taxon>
        <taxon>Haloarculaceae</taxon>
        <taxon>Halorientalis</taxon>
    </lineage>
</organism>
<evidence type="ECO:0000256" key="1">
    <source>
        <dbReference type="SAM" id="Phobius"/>
    </source>
</evidence>
<feature type="transmembrane region" description="Helical" evidence="1">
    <location>
        <begin position="33"/>
        <end position="55"/>
    </location>
</feature>
<protein>
    <submittedName>
        <fullName evidence="2">Uncharacterized protein</fullName>
    </submittedName>
</protein>
<reference evidence="3" key="1">
    <citation type="submission" date="2016-10" db="EMBL/GenBank/DDBJ databases">
        <authorList>
            <person name="Varghese N."/>
            <person name="Submissions S."/>
        </authorList>
    </citation>
    <scope>NUCLEOTIDE SEQUENCE [LARGE SCALE GENOMIC DNA]</scope>
    <source>
        <strain evidence="3">IBRC-M 10043</strain>
    </source>
</reference>
<dbReference type="RefSeq" id="WP_092657043.1">
    <property type="nucleotide sequence ID" value="NZ_FOCX01000001.1"/>
</dbReference>
<accession>A0A1H8DW76</accession>